<feature type="compositionally biased region" description="Basic and acidic residues" evidence="1">
    <location>
        <begin position="447"/>
        <end position="459"/>
    </location>
</feature>
<feature type="compositionally biased region" description="Low complexity" evidence="1">
    <location>
        <begin position="72"/>
        <end position="82"/>
    </location>
</feature>
<feature type="compositionally biased region" description="Low complexity" evidence="1">
    <location>
        <begin position="890"/>
        <end position="902"/>
    </location>
</feature>
<feature type="compositionally biased region" description="Polar residues" evidence="1">
    <location>
        <begin position="319"/>
        <end position="330"/>
    </location>
</feature>
<proteinExistence type="predicted"/>
<feature type="compositionally biased region" description="Low complexity" evidence="1">
    <location>
        <begin position="804"/>
        <end position="814"/>
    </location>
</feature>
<dbReference type="OrthoDB" id="4155914at2759"/>
<feature type="compositionally biased region" description="Polar residues" evidence="1">
    <location>
        <begin position="417"/>
        <end position="446"/>
    </location>
</feature>
<organism evidence="2 3">
    <name type="scientific">Aspergillus saccharolyticus JOP 1030-1</name>
    <dbReference type="NCBI Taxonomy" id="1450539"/>
    <lineage>
        <taxon>Eukaryota</taxon>
        <taxon>Fungi</taxon>
        <taxon>Dikarya</taxon>
        <taxon>Ascomycota</taxon>
        <taxon>Pezizomycotina</taxon>
        <taxon>Eurotiomycetes</taxon>
        <taxon>Eurotiomycetidae</taxon>
        <taxon>Eurotiales</taxon>
        <taxon>Aspergillaceae</taxon>
        <taxon>Aspergillus</taxon>
        <taxon>Aspergillus subgen. Circumdati</taxon>
    </lineage>
</organism>
<dbReference type="AlphaFoldDB" id="A0A318ZSL0"/>
<sequence>MPLFRRKAKLPAAVASPFRSVEHLPPRVQQHDPDDRPRRLSTSSTTSSSSSTAARNPSLPQPQPHFSHAYSHPHFQSHSQSSTPLTNSSPSQPPPHSAAPLRRSKSHRSPRENPHPSWPLPDPPDEQEAQEPRKSRRSLFSLHSSATARDSPGQVQRNRSVKKLSAAGRRNKHQRPLSVDTSSDHPATTWAPEHDLDAAYSPPSSQEHIHPLARSQPQLQSWLQPQSQFEPSQPRFEQTPQPPSSQDLAPPTPSQEHLPPQLRSGVHATRWESPLQRPPQLELQTEPRPHPSLRAGPPASFHMPQNTVPTLETRPPRSPQASIQRSNTDSGLLDHRARSSPIEPPRIHGDLAPAQPQLEPTVGARPPSRQSIGPPSPLRQLSTAQPDSPGGMTERPSGVLQASNNNTQPAPGASHISHASNTQSDNGHRTNAAQSSADAGRSTTSTREPRDSRREARDELSEIDVRALVQKHDELQAKYSKVKRYYFEKEAQVQHLQNTVAHQRMAVSRTVLDDNEYASRFSRLDGAIKDLAFSIRKDWARLPTWLIGYVNDDAHTTGTKEMTAIGRAVMSRWLVEEVFERYFHPALEPTLSRALKDIEMNLRRQQVQVTTTTDEDRENAVARISNWRRTTLDGLPELQGAQAGDFRSQLVERLVGSLVATLTAYLHETQTPGVTMVPGLENGARMIIENAIGIAEKIPFESRDIVVEYVLPGTPVNEGTMRVETGIPPVPQQPQQQRSTGTSQEVERGVPAAAAAEAVANPDEVDMDREVAAGGLAAGPPGSVAPTATAAAAAAVPPPPSAPGVPFDLSASGAVRGGGGSGSERESRKRSMFSSLMGRRTGPAAAAAAAATAPAAPAGSAGLAGPGAGAGAGTGPISALPTGPGSVSNITIPGTTGAAPAATEERERAARIRFSSFVLAEVRGRGPQNVLVKAPVYIE</sequence>
<feature type="compositionally biased region" description="Polar residues" evidence="1">
    <location>
        <begin position="229"/>
        <end position="247"/>
    </location>
</feature>
<feature type="compositionally biased region" description="Polar residues" evidence="1">
    <location>
        <begin position="368"/>
        <end position="386"/>
    </location>
</feature>
<accession>A0A318ZSL0</accession>
<feature type="region of interest" description="Disordered" evidence="1">
    <location>
        <begin position="1"/>
        <end position="459"/>
    </location>
</feature>
<keyword evidence="3" id="KW-1185">Reference proteome</keyword>
<feature type="compositionally biased region" description="Polar residues" evidence="1">
    <location>
        <begin position="141"/>
        <end position="158"/>
    </location>
</feature>
<dbReference type="GeneID" id="37072491"/>
<reference evidence="2 3" key="1">
    <citation type="submission" date="2016-12" db="EMBL/GenBank/DDBJ databases">
        <title>The genomes of Aspergillus section Nigri reveals drivers in fungal speciation.</title>
        <authorList>
            <consortium name="DOE Joint Genome Institute"/>
            <person name="Vesth T.C."/>
            <person name="Nybo J."/>
            <person name="Theobald S."/>
            <person name="Brandl J."/>
            <person name="Frisvad J.C."/>
            <person name="Nielsen K.F."/>
            <person name="Lyhne E.K."/>
            <person name="Kogle M.E."/>
            <person name="Kuo A."/>
            <person name="Riley R."/>
            <person name="Clum A."/>
            <person name="Nolan M."/>
            <person name="Lipzen A."/>
            <person name="Salamov A."/>
            <person name="Henrissat B."/>
            <person name="Wiebenga A."/>
            <person name="De Vries R.P."/>
            <person name="Grigoriev I.V."/>
            <person name="Mortensen U.H."/>
            <person name="Andersen M.R."/>
            <person name="Baker S.E."/>
        </authorList>
    </citation>
    <scope>NUCLEOTIDE SEQUENCE [LARGE SCALE GENOMIC DNA]</scope>
    <source>
        <strain evidence="2 3">JOP 1030-1</strain>
    </source>
</reference>
<feature type="region of interest" description="Disordered" evidence="1">
    <location>
        <begin position="875"/>
        <end position="904"/>
    </location>
</feature>
<feature type="compositionally biased region" description="Low complexity" evidence="1">
    <location>
        <begin position="41"/>
        <end position="52"/>
    </location>
</feature>
<feature type="region of interest" description="Disordered" evidence="1">
    <location>
        <begin position="794"/>
        <end position="831"/>
    </location>
</feature>
<gene>
    <name evidence="2" type="ORF">BP01DRAFT_240800</name>
</gene>
<evidence type="ECO:0000313" key="2">
    <source>
        <dbReference type="EMBL" id="PYH46940.1"/>
    </source>
</evidence>
<dbReference type="Proteomes" id="UP000248349">
    <property type="component" value="Unassembled WGS sequence"/>
</dbReference>
<protein>
    <submittedName>
        <fullName evidence="2">Uncharacterized protein</fullName>
    </submittedName>
</protein>
<feature type="compositionally biased region" description="Basic and acidic residues" evidence="1">
    <location>
        <begin position="20"/>
        <end position="38"/>
    </location>
</feature>
<feature type="compositionally biased region" description="Low complexity" evidence="1">
    <location>
        <begin position="215"/>
        <end position="228"/>
    </location>
</feature>
<feature type="region of interest" description="Disordered" evidence="1">
    <location>
        <begin position="720"/>
        <end position="751"/>
    </location>
</feature>
<feature type="compositionally biased region" description="Polar residues" evidence="1">
    <location>
        <begin position="400"/>
        <end position="409"/>
    </location>
</feature>
<name>A0A318ZSL0_9EURO</name>
<dbReference type="EMBL" id="KZ821226">
    <property type="protein sequence ID" value="PYH46940.1"/>
    <property type="molecule type" value="Genomic_DNA"/>
</dbReference>
<dbReference type="STRING" id="1450539.A0A318ZSL0"/>
<dbReference type="RefSeq" id="XP_025432922.1">
    <property type="nucleotide sequence ID" value="XM_025571263.1"/>
</dbReference>
<evidence type="ECO:0000256" key="1">
    <source>
        <dbReference type="SAM" id="MobiDB-lite"/>
    </source>
</evidence>
<evidence type="ECO:0000313" key="3">
    <source>
        <dbReference type="Proteomes" id="UP000248349"/>
    </source>
</evidence>